<dbReference type="InterPro" id="IPR034746">
    <property type="entry name" value="POTRA"/>
</dbReference>
<comment type="function">
    <text evidence="9">Essential cell division protein.</text>
</comment>
<evidence type="ECO:0000256" key="1">
    <source>
        <dbReference type="ARBA" id="ARBA00004370"/>
    </source>
</evidence>
<dbReference type="OrthoDB" id="9783091at2"/>
<evidence type="ECO:0000256" key="3">
    <source>
        <dbReference type="ARBA" id="ARBA00022519"/>
    </source>
</evidence>
<evidence type="ECO:0000313" key="12">
    <source>
        <dbReference type="EMBL" id="ARN85402.1"/>
    </source>
</evidence>
<organism evidence="12 13">
    <name type="scientific">Candidatus Nucleicultrix amoebiphila FS5</name>
    <dbReference type="NCBI Taxonomy" id="1414854"/>
    <lineage>
        <taxon>Bacteria</taxon>
        <taxon>Pseudomonadati</taxon>
        <taxon>Pseudomonadota</taxon>
        <taxon>Alphaproteobacteria</taxon>
        <taxon>Holosporales</taxon>
        <taxon>Candidatus Nucleicultricaceae</taxon>
        <taxon>Candidatus Nucleicultrix</taxon>
    </lineage>
</organism>
<dbReference type="GO" id="GO:0043093">
    <property type="term" value="P:FtsZ-dependent cytokinesis"/>
    <property type="evidence" value="ECO:0007669"/>
    <property type="project" value="UniProtKB-UniRule"/>
</dbReference>
<evidence type="ECO:0000256" key="7">
    <source>
        <dbReference type="ARBA" id="ARBA00023136"/>
    </source>
</evidence>
<evidence type="ECO:0000256" key="2">
    <source>
        <dbReference type="ARBA" id="ARBA00022475"/>
    </source>
</evidence>
<proteinExistence type="inferred from homology"/>
<gene>
    <name evidence="9" type="primary">ftsQ</name>
    <name evidence="12" type="ORF">GQ61_09015</name>
</gene>
<accession>A0A1W6N6J7</accession>
<sequence>MPGLRADKSSSRQSVSQRGKKSAKPKSGNFSLFFKALSFVILLGGLSFALLSGHIEALRQDSWNWWMATSQRAGFKVKNLIIDGHHHCSKTDVLQAVSLDMNKSIFDVSPSVVREKIEKLGWVKSAMVSRRLPHTLYIRIVEHHPIAFWQKDAKLHLIDNYGQIIKADKIGPFTQLPILTGDGAVEKAPVLIEEVSRYSAIASRMTGAVYISKRRWDLILDNKLRVQLPEVSANFKEAIKYLDQLNQEQPLQERDIVVIDLRVPDRVFFYLSQEMRAPGIKLKGEKSA</sequence>
<name>A0A1W6N6J7_9PROT</name>
<dbReference type="PANTHER" id="PTHR35851:SF1">
    <property type="entry name" value="CELL DIVISION PROTEIN FTSQ"/>
    <property type="match status" value="1"/>
</dbReference>
<comment type="similarity">
    <text evidence="9">Belongs to the FtsQ/DivIB family. FtsQ subfamily.</text>
</comment>
<evidence type="ECO:0000256" key="4">
    <source>
        <dbReference type="ARBA" id="ARBA00022618"/>
    </source>
</evidence>
<dbReference type="InterPro" id="IPR026579">
    <property type="entry name" value="FtsQ"/>
</dbReference>
<feature type="region of interest" description="Disordered" evidence="10">
    <location>
        <begin position="1"/>
        <end position="26"/>
    </location>
</feature>
<feature type="compositionally biased region" description="Basic and acidic residues" evidence="10">
    <location>
        <begin position="1"/>
        <end position="10"/>
    </location>
</feature>
<evidence type="ECO:0000256" key="5">
    <source>
        <dbReference type="ARBA" id="ARBA00022692"/>
    </source>
</evidence>
<keyword evidence="13" id="KW-1185">Reference proteome</keyword>
<dbReference type="InterPro" id="IPR013685">
    <property type="entry name" value="POTRA_FtsQ_type"/>
</dbReference>
<keyword evidence="5 9" id="KW-0812">Transmembrane</keyword>
<evidence type="ECO:0000259" key="11">
    <source>
        <dbReference type="PROSITE" id="PS51779"/>
    </source>
</evidence>
<keyword evidence="2 9" id="KW-1003">Cell membrane</keyword>
<reference evidence="12 13" key="1">
    <citation type="submission" date="2014-06" db="EMBL/GenBank/DDBJ databases">
        <title>The genome of the endonuclear symbiont Nucleicultrix amoebiphila.</title>
        <authorList>
            <person name="Schulz F."/>
            <person name="Horn M."/>
        </authorList>
    </citation>
    <scope>NUCLEOTIDE SEQUENCE [LARGE SCALE GENOMIC DNA]</scope>
    <source>
        <strain evidence="12 13">FS5</strain>
    </source>
</reference>
<keyword evidence="4 9" id="KW-0132">Cell division</keyword>
<comment type="subcellular location">
    <subcellularLocation>
        <location evidence="9">Cell inner membrane</location>
        <topology evidence="9">Single-pass type II membrane protein</topology>
    </subcellularLocation>
    <subcellularLocation>
        <location evidence="1">Membrane</location>
    </subcellularLocation>
    <text evidence="9">Localizes to the division septum.</text>
</comment>
<dbReference type="PANTHER" id="PTHR35851">
    <property type="entry name" value="CELL DIVISION PROTEIN FTSQ"/>
    <property type="match status" value="1"/>
</dbReference>
<dbReference type="GO" id="GO:0032153">
    <property type="term" value="C:cell division site"/>
    <property type="evidence" value="ECO:0007669"/>
    <property type="project" value="UniProtKB-UniRule"/>
</dbReference>
<dbReference type="GO" id="GO:0005886">
    <property type="term" value="C:plasma membrane"/>
    <property type="evidence" value="ECO:0007669"/>
    <property type="project" value="UniProtKB-SubCell"/>
</dbReference>
<evidence type="ECO:0000256" key="10">
    <source>
        <dbReference type="SAM" id="MobiDB-lite"/>
    </source>
</evidence>
<keyword evidence="8 9" id="KW-0131">Cell cycle</keyword>
<dbReference type="KEGG" id="naf:GQ61_09015"/>
<keyword evidence="7 9" id="KW-0472">Membrane</keyword>
<feature type="domain" description="POTRA" evidence="11">
    <location>
        <begin position="75"/>
        <end position="143"/>
    </location>
</feature>
<evidence type="ECO:0000256" key="8">
    <source>
        <dbReference type="ARBA" id="ARBA00023306"/>
    </source>
</evidence>
<dbReference type="Pfam" id="PF03799">
    <property type="entry name" value="FtsQ_DivIB_C"/>
    <property type="match status" value="1"/>
</dbReference>
<evidence type="ECO:0000256" key="6">
    <source>
        <dbReference type="ARBA" id="ARBA00022989"/>
    </source>
</evidence>
<evidence type="ECO:0000256" key="9">
    <source>
        <dbReference type="HAMAP-Rule" id="MF_00911"/>
    </source>
</evidence>
<dbReference type="RefSeq" id="WP_085784970.1">
    <property type="nucleotide sequence ID" value="NZ_CP008743.1"/>
</dbReference>
<dbReference type="Proteomes" id="UP000237351">
    <property type="component" value="Chromosome"/>
</dbReference>
<feature type="transmembrane region" description="Helical" evidence="9">
    <location>
        <begin position="30"/>
        <end position="51"/>
    </location>
</feature>
<protein>
    <recommendedName>
        <fullName evidence="9">Cell division protein FtsQ</fullName>
    </recommendedName>
</protein>
<dbReference type="Pfam" id="PF08478">
    <property type="entry name" value="POTRA_1"/>
    <property type="match status" value="1"/>
</dbReference>
<keyword evidence="3 9" id="KW-0997">Cell inner membrane</keyword>
<dbReference type="PROSITE" id="PS51779">
    <property type="entry name" value="POTRA"/>
    <property type="match status" value="1"/>
</dbReference>
<dbReference type="HAMAP" id="MF_00911">
    <property type="entry name" value="FtsQ_subfam"/>
    <property type="match status" value="1"/>
</dbReference>
<dbReference type="InterPro" id="IPR045335">
    <property type="entry name" value="FtsQ_C_sf"/>
</dbReference>
<dbReference type="STRING" id="1414854.GQ61_09015"/>
<dbReference type="Gene3D" id="3.10.20.310">
    <property type="entry name" value="membrane protein fhac"/>
    <property type="match status" value="1"/>
</dbReference>
<dbReference type="InterPro" id="IPR005548">
    <property type="entry name" value="Cell_div_FtsQ/DivIB_C"/>
</dbReference>
<keyword evidence="6 9" id="KW-1133">Transmembrane helix</keyword>
<dbReference type="EMBL" id="CP008743">
    <property type="protein sequence ID" value="ARN85402.1"/>
    <property type="molecule type" value="Genomic_DNA"/>
</dbReference>
<evidence type="ECO:0000313" key="13">
    <source>
        <dbReference type="Proteomes" id="UP000237351"/>
    </source>
</evidence>
<dbReference type="AlphaFoldDB" id="A0A1W6N6J7"/>
<dbReference type="GO" id="GO:0090529">
    <property type="term" value="P:cell septum assembly"/>
    <property type="evidence" value="ECO:0007669"/>
    <property type="project" value="InterPro"/>
</dbReference>
<dbReference type="Gene3D" id="3.40.50.11690">
    <property type="entry name" value="Cell division protein FtsQ/DivIB"/>
    <property type="match status" value="1"/>
</dbReference>